<dbReference type="SUPFAM" id="SSF52402">
    <property type="entry name" value="Adenine nucleotide alpha hydrolases-like"/>
    <property type="match status" value="1"/>
</dbReference>
<dbReference type="PANTHER" id="PTHR11772">
    <property type="entry name" value="ASPARAGINE SYNTHETASE"/>
    <property type="match status" value="1"/>
</dbReference>
<evidence type="ECO:0000256" key="3">
    <source>
        <dbReference type="ARBA" id="ARBA00022840"/>
    </source>
</evidence>
<proteinExistence type="predicted"/>
<gene>
    <name evidence="5" type="ORF">AAIG11_07510</name>
</gene>
<dbReference type="Pfam" id="PF00733">
    <property type="entry name" value="Asn_synthase"/>
    <property type="match status" value="2"/>
</dbReference>
<evidence type="ECO:0000256" key="1">
    <source>
        <dbReference type="ARBA" id="ARBA00022598"/>
    </source>
</evidence>
<reference evidence="5 6" key="1">
    <citation type="submission" date="2024-04" db="EMBL/GenBank/DDBJ databases">
        <title>Genome sequencing and metabolic network reconstruction of aminoacids and betaine degradation by Anoxynatronum sibiricum.</title>
        <authorList>
            <person name="Detkova E.N."/>
            <person name="Boltjanskaja Y.V."/>
            <person name="Mardanov A.V."/>
            <person name="Kevbrin V."/>
        </authorList>
    </citation>
    <scope>NUCLEOTIDE SEQUENCE [LARGE SCALE GENOMIC DNA]</scope>
    <source>
        <strain evidence="5 6">Z-7981</strain>
    </source>
</reference>
<comment type="caution">
    <text evidence="5">The sequence shown here is derived from an EMBL/GenBank/DDBJ whole genome shotgun (WGS) entry which is preliminary data.</text>
</comment>
<keyword evidence="3" id="KW-0067">ATP-binding</keyword>
<dbReference type="InterPro" id="IPR029055">
    <property type="entry name" value="Ntn_hydrolases_N"/>
</dbReference>
<feature type="domain" description="Glutamine amidotransferase type-2" evidence="4">
    <location>
        <begin position="1"/>
        <end position="170"/>
    </location>
</feature>
<organism evidence="5 6">
    <name type="scientific">Anoxynatronum sibiricum</name>
    <dbReference type="NCBI Taxonomy" id="210623"/>
    <lineage>
        <taxon>Bacteria</taxon>
        <taxon>Bacillati</taxon>
        <taxon>Bacillota</taxon>
        <taxon>Clostridia</taxon>
        <taxon>Eubacteriales</taxon>
        <taxon>Clostridiaceae</taxon>
        <taxon>Anoxynatronum</taxon>
    </lineage>
</organism>
<dbReference type="RefSeq" id="WP_343185635.1">
    <property type="nucleotide sequence ID" value="NZ_JBCITM010000006.1"/>
</dbReference>
<evidence type="ECO:0000256" key="2">
    <source>
        <dbReference type="ARBA" id="ARBA00022741"/>
    </source>
</evidence>
<dbReference type="EMBL" id="JBCITM010000006">
    <property type="protein sequence ID" value="MEN1760314.1"/>
    <property type="molecule type" value="Genomic_DNA"/>
</dbReference>
<name>A0ABU9VT30_9CLOT</name>
<keyword evidence="1" id="KW-0436">Ligase</keyword>
<keyword evidence="2" id="KW-0547">Nucleotide-binding</keyword>
<dbReference type="CDD" id="cd01991">
    <property type="entry name" value="Asn_synthase_B_C"/>
    <property type="match status" value="1"/>
</dbReference>
<dbReference type="PANTHER" id="PTHR11772:SF2">
    <property type="entry name" value="ASPARAGINE SYNTHETASE [GLUTAMINE-HYDROLYZING]"/>
    <property type="match status" value="1"/>
</dbReference>
<dbReference type="InterPro" id="IPR001962">
    <property type="entry name" value="Asn_synthase"/>
</dbReference>
<protein>
    <submittedName>
        <fullName evidence="5">Asparagine synthase-related protein</fullName>
    </submittedName>
</protein>
<dbReference type="Gene3D" id="3.60.20.10">
    <property type="entry name" value="Glutamine Phosphoribosylpyrophosphate, subunit 1, domain 1"/>
    <property type="match status" value="1"/>
</dbReference>
<dbReference type="Gene3D" id="3.40.50.620">
    <property type="entry name" value="HUPs"/>
    <property type="match status" value="1"/>
</dbReference>
<dbReference type="PROSITE" id="PS51278">
    <property type="entry name" value="GATASE_TYPE_2"/>
    <property type="match status" value="1"/>
</dbReference>
<evidence type="ECO:0000259" key="4">
    <source>
        <dbReference type="PROSITE" id="PS51278"/>
    </source>
</evidence>
<dbReference type="Pfam" id="PF13537">
    <property type="entry name" value="GATase_7"/>
    <property type="match status" value="1"/>
</dbReference>
<dbReference type="SUPFAM" id="SSF56235">
    <property type="entry name" value="N-terminal nucleophile aminohydrolases (Ntn hydrolases)"/>
    <property type="match status" value="1"/>
</dbReference>
<dbReference type="InterPro" id="IPR014729">
    <property type="entry name" value="Rossmann-like_a/b/a_fold"/>
</dbReference>
<sequence length="498" mass="55931">MSAIAGQLKENQQEKTELPNLLGLMEHRGSHHQHYFYDGVAAMGLGTNASGNEKQPEEAYVSHDGKTTLIWDGELERTVASDMEKLVERFREKGIAFVAELKGAFALMMIDNRGKAPVLYAARDTLGAKPLYYAGEKGALVFSSEIKSLSSQAETAKPFPPGHYYTSDEGFIQYNEVVVSDDKILPDKRNQTNVIREVRRLTRRAVDRALDGDKNLGLMISGGLDSSLLAAIAKETGRMPAKSFCVGSSDSSDIPAARKVAEALGTDHYEYEYSLKEMVEALPKVIYYLESFEPSLVRSAVPNYFAFKMAAEHVEVVLSGEGADELFSGYTYLKDIKDPKALDRELIRVINGLHSIGLQRGDRMSAANGLEVRTPFLDKELMAYALRVPVQWKLLTQGNQVIEKWILRKAFDGETDLPSAILWRDKEEFSEGSGAKDCIEAYMEESITTDKYHQAVADIMKRDGMRIRSKEELYYYRIFREHYPHVAMARQVGRWADC</sequence>
<dbReference type="InterPro" id="IPR017932">
    <property type="entry name" value="GATase_2_dom"/>
</dbReference>
<dbReference type="Proteomes" id="UP001407405">
    <property type="component" value="Unassembled WGS sequence"/>
</dbReference>
<dbReference type="InterPro" id="IPR050795">
    <property type="entry name" value="Asn_Synthetase"/>
</dbReference>
<keyword evidence="6" id="KW-1185">Reference proteome</keyword>
<evidence type="ECO:0000313" key="6">
    <source>
        <dbReference type="Proteomes" id="UP001407405"/>
    </source>
</evidence>
<accession>A0ABU9VT30</accession>
<evidence type="ECO:0000313" key="5">
    <source>
        <dbReference type="EMBL" id="MEN1760314.1"/>
    </source>
</evidence>